<dbReference type="GO" id="GO:0000155">
    <property type="term" value="F:phosphorelay sensor kinase activity"/>
    <property type="evidence" value="ECO:0007669"/>
    <property type="project" value="InterPro"/>
</dbReference>
<evidence type="ECO:0000313" key="10">
    <source>
        <dbReference type="EMBL" id="TXD79400.1"/>
    </source>
</evidence>
<keyword evidence="4" id="KW-0808">Transferase</keyword>
<dbReference type="InterPro" id="IPR000014">
    <property type="entry name" value="PAS"/>
</dbReference>
<comment type="caution">
    <text evidence="9">The sequence shown here is derived from an EMBL/GenBank/DDBJ whole genome shotgun (WGS) entry which is preliminary data.</text>
</comment>
<dbReference type="Proteomes" id="UP000249115">
    <property type="component" value="Unassembled WGS sequence"/>
</dbReference>
<dbReference type="PROSITE" id="PS50109">
    <property type="entry name" value="HIS_KIN"/>
    <property type="match status" value="1"/>
</dbReference>
<protein>
    <recommendedName>
        <fullName evidence="2">histidine kinase</fullName>
        <ecNumber evidence="2">2.7.13.3</ecNumber>
    </recommendedName>
</protein>
<reference evidence="9 11" key="1">
    <citation type="submission" date="2018-06" db="EMBL/GenBank/DDBJ databases">
        <title>Genomic Encyclopedia of Archaeal and Bacterial Type Strains, Phase II (KMG-II): from individual species to whole genera.</title>
        <authorList>
            <person name="Goeker M."/>
        </authorList>
    </citation>
    <scope>NUCLEOTIDE SEQUENCE [LARGE SCALE GENOMIC DNA]</scope>
    <source>
        <strain evidence="9 11">DSM 22686</strain>
    </source>
</reference>
<comment type="catalytic activity">
    <reaction evidence="1">
        <text>ATP + protein L-histidine = ADP + protein N-phospho-L-histidine.</text>
        <dbReference type="EC" id="2.7.13.3"/>
    </reaction>
</comment>
<dbReference type="InterPro" id="IPR052162">
    <property type="entry name" value="Sensor_kinase/Photoreceptor"/>
</dbReference>
<dbReference type="SUPFAM" id="SSF55785">
    <property type="entry name" value="PYP-like sensor domain (PAS domain)"/>
    <property type="match status" value="7"/>
</dbReference>
<dbReference type="SMART" id="SM00091">
    <property type="entry name" value="PAS"/>
    <property type="match status" value="6"/>
</dbReference>
<dbReference type="Gene3D" id="3.30.450.20">
    <property type="entry name" value="PAS domain"/>
    <property type="match status" value="7"/>
</dbReference>
<dbReference type="PRINTS" id="PR00344">
    <property type="entry name" value="BCTRLSENSOR"/>
</dbReference>
<evidence type="ECO:0000256" key="5">
    <source>
        <dbReference type="ARBA" id="ARBA00022777"/>
    </source>
</evidence>
<dbReference type="InterPro" id="IPR000700">
    <property type="entry name" value="PAS-assoc_C"/>
</dbReference>
<proteinExistence type="predicted"/>
<feature type="domain" description="PAC" evidence="8">
    <location>
        <begin position="504"/>
        <end position="557"/>
    </location>
</feature>
<dbReference type="EMBL" id="QKZU01000001">
    <property type="protein sequence ID" value="PZX61288.1"/>
    <property type="molecule type" value="Genomic_DNA"/>
</dbReference>
<dbReference type="InterPro" id="IPR003661">
    <property type="entry name" value="HisK_dim/P_dom"/>
</dbReference>
<evidence type="ECO:0000256" key="2">
    <source>
        <dbReference type="ARBA" id="ARBA00012438"/>
    </source>
</evidence>
<organism evidence="9 11">
    <name type="scientific">Algoriphagus ratkowskyi</name>
    <dbReference type="NCBI Taxonomy" id="57028"/>
    <lineage>
        <taxon>Bacteria</taxon>
        <taxon>Pseudomonadati</taxon>
        <taxon>Bacteroidota</taxon>
        <taxon>Cytophagia</taxon>
        <taxon>Cytophagales</taxon>
        <taxon>Cyclobacteriaceae</taxon>
        <taxon>Algoriphagus</taxon>
    </lineage>
</organism>
<dbReference type="SMART" id="SM00086">
    <property type="entry name" value="PAC"/>
    <property type="match status" value="5"/>
</dbReference>
<dbReference type="InterPro" id="IPR035965">
    <property type="entry name" value="PAS-like_dom_sf"/>
</dbReference>
<keyword evidence="12" id="KW-1185">Reference proteome</keyword>
<dbReference type="NCBIfam" id="TIGR00229">
    <property type="entry name" value="sensory_box"/>
    <property type="match status" value="3"/>
</dbReference>
<dbReference type="SUPFAM" id="SSF55874">
    <property type="entry name" value="ATPase domain of HSP90 chaperone/DNA topoisomerase II/histidine kinase"/>
    <property type="match status" value="1"/>
</dbReference>
<keyword evidence="3" id="KW-0597">Phosphoprotein</keyword>
<feature type="domain" description="PAS" evidence="7">
    <location>
        <begin position="816"/>
        <end position="886"/>
    </location>
</feature>
<evidence type="ECO:0000256" key="3">
    <source>
        <dbReference type="ARBA" id="ARBA00022553"/>
    </source>
</evidence>
<evidence type="ECO:0000313" key="12">
    <source>
        <dbReference type="Proteomes" id="UP000321927"/>
    </source>
</evidence>
<feature type="domain" description="PAS" evidence="7">
    <location>
        <begin position="690"/>
        <end position="761"/>
    </location>
</feature>
<feature type="domain" description="PAC" evidence="8">
    <location>
        <begin position="635"/>
        <end position="689"/>
    </location>
</feature>
<dbReference type="CDD" id="cd00130">
    <property type="entry name" value="PAS"/>
    <property type="match status" value="2"/>
</dbReference>
<feature type="domain" description="PAC" evidence="8">
    <location>
        <begin position="889"/>
        <end position="941"/>
    </location>
</feature>
<reference evidence="10 12" key="2">
    <citation type="submission" date="2019-08" db="EMBL/GenBank/DDBJ databases">
        <title>Genome of Algoriphagus ratkowskyi IC026.</title>
        <authorList>
            <person name="Bowman J.P."/>
        </authorList>
    </citation>
    <scope>NUCLEOTIDE SEQUENCE [LARGE SCALE GENOMIC DNA]</scope>
    <source>
        <strain evidence="10 12">IC026</strain>
    </source>
</reference>
<dbReference type="OrthoDB" id="905895at2"/>
<accession>A0A2W7RKE1</accession>
<dbReference type="InterPro" id="IPR013656">
    <property type="entry name" value="PAS_4"/>
</dbReference>
<dbReference type="InterPro" id="IPR036097">
    <property type="entry name" value="HisK_dim/P_sf"/>
</dbReference>
<dbReference type="SUPFAM" id="SSF47384">
    <property type="entry name" value="Homodimeric domain of signal transducing histidine kinase"/>
    <property type="match status" value="1"/>
</dbReference>
<sequence length="1195" mass="137140">MDRINFNWQFLSGKSRLRDLLRKTNWADTSLGNPQNWPVSLLSTVSLIMENPMPMCIFWGNDFIQLYNDGFANLLGEPEHNNVFSKSAEVTYHTKWAGIQAIFHRVLNGEPVFIPDSILTISQGHLSEKNYDFTYSPIKDLDGNTVGILCTAVEITEKKLIEGKLEDSKNQLFFAIESAGLGTWDYNPISKTFSGNEKLKSWFNLATDEELDLDVALNAIDPEDKIRVINSIERSLLIESGGVYDIEYAITNSDTGQKRIVHAKGKSWFTEDNVCYRLNGTLEDVTEQVLARNKIEEREQSIRSIIDNSPFPIGVFEGEDLIITLANQTIKDVWGKGNDIIGKSYRSVLPELKDTEVFSQIMGVFSTGVPFHAKNMHVFLEINGVLKPFYYNYSFTPLYNTSGEVYAVMNTAADVTDIHLAKQQVEESEKRFRNSVEQAPLGITILRGDNYIVEMANENYLSLVDKTSEEFIGKPIFDTLPEVKDVIENIFRDIKLTGMPFFGNEFPVTLNRYRKQEVSYFNFVYHPLKEENGEISGIMAVATEVTDTVKAKHLLLESENHFRNLIMQSPIPMTILRGDQYIIESANKAMFESVWRREPSELIGVSILDAFPELKDQKYPELLRKVYATGVTHSEKESPALVRGADGIRKFFLDFEYAPLLDAEGFTSGMMITVNDVTDKVEARVKVEKNEERLNIVVNASELGVWEYDIKNETSIISSRCNEIFGFLSYEIITTSQLTERFHPDDLEKIKEAYEQSYKSGTLLFECRIVKNNSLRNWIEVRGKVFLDDQGQPDRMVGTIRDITDAKGFHKLLLEREEKFRLLADSMPQMIWTSDSEGNLNYYNQALYDFTGFKYEDISGEGWLQIVHPDERKDNIEKWKQAISTGKDFHFEHRFKKTDGSYRWQLSRAIPQRDEQGNIRMWVGSSTDIQDQKLFTVELEKQVEDRTKELNLKNNDLEKMNKELQSFAYISSHDLQEPLRKIQTFSSMLMEDEYPNMTERGREMFGRMLSAAQRMQTLIQDLLAYSRTTSQDRQFEIMSFNSIINDLKDDLKEELLQKDAELILESEDKLRVIPFQFKQLLMNLISNALKFSDPSRSPRIMIDSKLVSSKDSSVPKLEKNIMYHHISVSDNGIGFDSIYSEKIFEVFQRLHGKADYIGTGIGLAIVKKIVDNHEGFIKASGELDKGATFDIYIPA</sequence>
<dbReference type="Pfam" id="PF00512">
    <property type="entry name" value="HisKA"/>
    <property type="match status" value="1"/>
</dbReference>
<dbReference type="Pfam" id="PF08447">
    <property type="entry name" value="PAS_3"/>
    <property type="match status" value="2"/>
</dbReference>
<dbReference type="PANTHER" id="PTHR43304:SF1">
    <property type="entry name" value="PAC DOMAIN-CONTAINING PROTEIN"/>
    <property type="match status" value="1"/>
</dbReference>
<dbReference type="InterPro" id="IPR003594">
    <property type="entry name" value="HATPase_dom"/>
</dbReference>
<keyword evidence="5" id="KW-0418">Kinase</keyword>
<dbReference type="Pfam" id="PF02518">
    <property type="entry name" value="HATPase_c"/>
    <property type="match status" value="1"/>
</dbReference>
<dbReference type="Pfam" id="PF08448">
    <property type="entry name" value="PAS_4"/>
    <property type="match status" value="3"/>
</dbReference>
<evidence type="ECO:0000313" key="11">
    <source>
        <dbReference type="Proteomes" id="UP000249115"/>
    </source>
</evidence>
<evidence type="ECO:0000256" key="1">
    <source>
        <dbReference type="ARBA" id="ARBA00000085"/>
    </source>
</evidence>
<feature type="domain" description="Histidine kinase" evidence="6">
    <location>
        <begin position="970"/>
        <end position="1195"/>
    </location>
</feature>
<name>A0A2W7RKE1_9BACT</name>
<dbReference type="SMART" id="SM00388">
    <property type="entry name" value="HisKA"/>
    <property type="match status" value="1"/>
</dbReference>
<dbReference type="Gene3D" id="3.30.565.10">
    <property type="entry name" value="Histidine kinase-like ATPase, C-terminal domain"/>
    <property type="match status" value="1"/>
</dbReference>
<feature type="domain" description="PAC" evidence="8">
    <location>
        <begin position="244"/>
        <end position="297"/>
    </location>
</feature>
<dbReference type="InterPro" id="IPR001610">
    <property type="entry name" value="PAC"/>
</dbReference>
<evidence type="ECO:0000313" key="9">
    <source>
        <dbReference type="EMBL" id="PZX61288.1"/>
    </source>
</evidence>
<evidence type="ECO:0000259" key="8">
    <source>
        <dbReference type="PROSITE" id="PS50113"/>
    </source>
</evidence>
<feature type="domain" description="PAC" evidence="8">
    <location>
        <begin position="763"/>
        <end position="815"/>
    </location>
</feature>
<dbReference type="EMBL" id="VORV01000002">
    <property type="protein sequence ID" value="TXD79400.1"/>
    <property type="molecule type" value="Genomic_DNA"/>
</dbReference>
<evidence type="ECO:0000259" key="6">
    <source>
        <dbReference type="PROSITE" id="PS50109"/>
    </source>
</evidence>
<dbReference type="EC" id="2.7.13.3" evidence="2"/>
<dbReference type="CDD" id="cd00082">
    <property type="entry name" value="HisKA"/>
    <property type="match status" value="1"/>
</dbReference>
<evidence type="ECO:0000256" key="4">
    <source>
        <dbReference type="ARBA" id="ARBA00022679"/>
    </source>
</evidence>
<dbReference type="RefSeq" id="WP_086497770.1">
    <property type="nucleotide sequence ID" value="NZ_MSSV01000001.1"/>
</dbReference>
<dbReference type="SMART" id="SM00387">
    <property type="entry name" value="HATPase_c"/>
    <property type="match status" value="1"/>
</dbReference>
<gene>
    <name evidence="10" type="ORF">ESW18_03995</name>
    <name evidence="9" type="ORF">LV84_00276</name>
</gene>
<dbReference type="InterPro" id="IPR005467">
    <property type="entry name" value="His_kinase_dom"/>
</dbReference>
<dbReference type="InterPro" id="IPR004358">
    <property type="entry name" value="Sig_transdc_His_kin-like_C"/>
</dbReference>
<dbReference type="FunFam" id="3.30.450.20:FF:000099">
    <property type="entry name" value="Sensory box sensor histidine kinase"/>
    <property type="match status" value="1"/>
</dbReference>
<dbReference type="AlphaFoldDB" id="A0A2W7RKE1"/>
<dbReference type="Gene3D" id="1.10.287.130">
    <property type="match status" value="1"/>
</dbReference>
<dbReference type="PANTHER" id="PTHR43304">
    <property type="entry name" value="PHYTOCHROME-LIKE PROTEIN CPH1"/>
    <property type="match status" value="1"/>
</dbReference>
<dbReference type="Proteomes" id="UP000321927">
    <property type="component" value="Unassembled WGS sequence"/>
</dbReference>
<dbReference type="InterPro" id="IPR013655">
    <property type="entry name" value="PAS_fold_3"/>
</dbReference>
<dbReference type="InterPro" id="IPR036890">
    <property type="entry name" value="HATPase_C_sf"/>
</dbReference>
<evidence type="ECO:0000259" key="7">
    <source>
        <dbReference type="PROSITE" id="PS50112"/>
    </source>
</evidence>
<dbReference type="PROSITE" id="PS50113">
    <property type="entry name" value="PAC"/>
    <property type="match status" value="5"/>
</dbReference>
<dbReference type="PROSITE" id="PS50112">
    <property type="entry name" value="PAS"/>
    <property type="match status" value="2"/>
</dbReference>